<keyword evidence="1" id="KW-0812">Transmembrane</keyword>
<evidence type="ECO:0000259" key="2">
    <source>
        <dbReference type="Pfam" id="PF04024"/>
    </source>
</evidence>
<dbReference type="Proteomes" id="UP001500021">
    <property type="component" value="Unassembled WGS sequence"/>
</dbReference>
<organism evidence="3 4">
    <name type="scientific">Colwellia asteriadis</name>
    <dbReference type="NCBI Taxonomy" id="517723"/>
    <lineage>
        <taxon>Bacteria</taxon>
        <taxon>Pseudomonadati</taxon>
        <taxon>Pseudomonadota</taxon>
        <taxon>Gammaproteobacteria</taxon>
        <taxon>Alteromonadales</taxon>
        <taxon>Colwelliaceae</taxon>
        <taxon>Colwellia</taxon>
    </lineage>
</organism>
<proteinExistence type="predicted"/>
<keyword evidence="4" id="KW-1185">Reference proteome</keyword>
<evidence type="ECO:0000313" key="4">
    <source>
        <dbReference type="Proteomes" id="UP001500021"/>
    </source>
</evidence>
<dbReference type="EMBL" id="BAAAFA010000001">
    <property type="protein sequence ID" value="GAA0812173.1"/>
    <property type="molecule type" value="Genomic_DNA"/>
</dbReference>
<name>A0ABP3WCN0_9GAMM</name>
<keyword evidence="1" id="KW-0472">Membrane</keyword>
<accession>A0ABP3WCN0</accession>
<evidence type="ECO:0000256" key="1">
    <source>
        <dbReference type="SAM" id="Phobius"/>
    </source>
</evidence>
<feature type="transmembrane region" description="Helical" evidence="1">
    <location>
        <begin position="46"/>
        <end position="70"/>
    </location>
</feature>
<evidence type="ECO:0000313" key="3">
    <source>
        <dbReference type="EMBL" id="GAA0812173.1"/>
    </source>
</evidence>
<dbReference type="Pfam" id="PF04024">
    <property type="entry name" value="PspC"/>
    <property type="match status" value="1"/>
</dbReference>
<protein>
    <recommendedName>
        <fullName evidence="2">Phage shock protein PspC N-terminal domain-containing protein</fullName>
    </recommendedName>
</protein>
<keyword evidence="1" id="KW-1133">Transmembrane helix</keyword>
<reference evidence="4" key="1">
    <citation type="journal article" date="2019" name="Int. J. Syst. Evol. Microbiol.">
        <title>The Global Catalogue of Microorganisms (GCM) 10K type strain sequencing project: providing services to taxonomists for standard genome sequencing and annotation.</title>
        <authorList>
            <consortium name="The Broad Institute Genomics Platform"/>
            <consortium name="The Broad Institute Genome Sequencing Center for Infectious Disease"/>
            <person name="Wu L."/>
            <person name="Ma J."/>
        </authorList>
    </citation>
    <scope>NUCLEOTIDE SEQUENCE [LARGE SCALE GENOMIC DNA]</scope>
    <source>
        <strain evidence="4">JCM 15608</strain>
    </source>
</reference>
<dbReference type="RefSeq" id="WP_343814764.1">
    <property type="nucleotide sequence ID" value="NZ_BAAAFA010000001.1"/>
</dbReference>
<comment type="caution">
    <text evidence="3">The sequence shown here is derived from an EMBL/GenBank/DDBJ whole genome shotgun (WGS) entry which is preliminary data.</text>
</comment>
<feature type="domain" description="Phage shock protein PspC N-terminal" evidence="2">
    <location>
        <begin position="15"/>
        <end position="72"/>
    </location>
</feature>
<sequence length="76" mass="8412">MNYDREYSRAKDVHKSLSKDQQYKKLTGLCAGIAKHYDLPRLGVRIAAIASLIVFPVPTGVAYIVASVLLPSSRSY</sequence>
<dbReference type="InterPro" id="IPR007168">
    <property type="entry name" value="Phageshock_PspC_N"/>
</dbReference>
<gene>
    <name evidence="3" type="ORF">GCM10009111_05770</name>
</gene>